<accession>A0ABU9XCV3</accession>
<comment type="caution">
    <text evidence="1">The sequence shown here is derived from an EMBL/GenBank/DDBJ whole genome shotgun (WGS) entry which is preliminary data.</text>
</comment>
<dbReference type="Pfam" id="PF11009">
    <property type="entry name" value="BrxC"/>
    <property type="match status" value="1"/>
</dbReference>
<dbReference type="RefSeq" id="WP_345823535.1">
    <property type="nucleotide sequence ID" value="NZ_JBDIML010000001.1"/>
</dbReference>
<evidence type="ECO:0000313" key="1">
    <source>
        <dbReference type="EMBL" id="MEN2766076.1"/>
    </source>
</evidence>
<evidence type="ECO:0000313" key="2">
    <source>
        <dbReference type="Proteomes" id="UP001444625"/>
    </source>
</evidence>
<dbReference type="NCBIfam" id="TIGR04019">
    <property type="entry name" value="B_thiol_YtxJ"/>
    <property type="match status" value="1"/>
</dbReference>
<organism evidence="1 2">
    <name type="scientific">Ornithinibacillus xuwenensis</name>
    <dbReference type="NCBI Taxonomy" id="3144668"/>
    <lineage>
        <taxon>Bacteria</taxon>
        <taxon>Bacillati</taxon>
        <taxon>Bacillota</taxon>
        <taxon>Bacilli</taxon>
        <taxon>Bacillales</taxon>
        <taxon>Bacillaceae</taxon>
        <taxon>Ornithinibacillus</taxon>
    </lineage>
</organism>
<dbReference type="Proteomes" id="UP001444625">
    <property type="component" value="Unassembled WGS sequence"/>
</dbReference>
<name>A0ABU9XCV3_9BACI</name>
<dbReference type="EMBL" id="JBDIML010000001">
    <property type="protein sequence ID" value="MEN2766076.1"/>
    <property type="molecule type" value="Genomic_DNA"/>
</dbReference>
<gene>
    <name evidence="1" type="primary">ytxJ</name>
    <name evidence="1" type="ORF">ABC228_02670</name>
</gene>
<keyword evidence="2" id="KW-1185">Reference proteome</keyword>
<reference evidence="1 2" key="1">
    <citation type="submission" date="2024-05" db="EMBL/GenBank/DDBJ databases">
        <authorList>
            <person name="Haq I."/>
            <person name="Ullah Z."/>
            <person name="Ahmad R."/>
            <person name="Li M."/>
            <person name="Tong Y."/>
        </authorList>
    </citation>
    <scope>NUCLEOTIDE SEQUENCE [LARGE SCALE GENOMIC DNA]</scope>
    <source>
        <strain evidence="1 2">16A2E</strain>
    </source>
</reference>
<protein>
    <submittedName>
        <fullName evidence="1">Bacillithiol system redox-active protein YtxJ</fullName>
    </submittedName>
</protein>
<dbReference type="InterPro" id="IPR022551">
    <property type="entry name" value="BrxC"/>
</dbReference>
<sequence>MKPINEMVTLEEWNVLLEDSTDSPILVFKHSTSCMISARAFKHVQTFQQGGEDKMDCFMVKVIESRRLSNEIARDTKIPHKSPQILLINNQQVVWNTSHWKITEHRLRQAVRKYC</sequence>
<dbReference type="Gene3D" id="3.40.30.10">
    <property type="entry name" value="Glutaredoxin"/>
    <property type="match status" value="1"/>
</dbReference>
<proteinExistence type="predicted"/>